<evidence type="ECO:0000256" key="9">
    <source>
        <dbReference type="ARBA" id="ARBA00023242"/>
    </source>
</evidence>
<dbReference type="GO" id="GO:0008270">
    <property type="term" value="F:zinc ion binding"/>
    <property type="evidence" value="ECO:0007669"/>
    <property type="project" value="UniProtKB-KW"/>
</dbReference>
<keyword evidence="6 10" id="KW-0862">Zinc</keyword>
<reference evidence="13" key="1">
    <citation type="submission" date="2015-02" db="EMBL/GenBank/DDBJ databases">
        <authorList>
            <person name="Gon?alves P."/>
        </authorList>
    </citation>
    <scope>NUCLEOTIDE SEQUENCE [LARGE SCALE GENOMIC DNA]</scope>
</reference>
<dbReference type="InterPro" id="IPR038567">
    <property type="entry name" value="T_Elf1_sf"/>
</dbReference>
<feature type="compositionally biased region" description="Acidic residues" evidence="11">
    <location>
        <begin position="144"/>
        <end position="155"/>
    </location>
</feature>
<dbReference type="InterPro" id="IPR007808">
    <property type="entry name" value="Elf1"/>
</dbReference>
<evidence type="ECO:0000256" key="5">
    <source>
        <dbReference type="ARBA" id="ARBA00022771"/>
    </source>
</evidence>
<organism evidence="12 13">
    <name type="scientific">Sporidiobolus salmonicolor</name>
    <name type="common">Yeast-like fungus</name>
    <name type="synonym">Sporobolomyces salmonicolor</name>
    <dbReference type="NCBI Taxonomy" id="5005"/>
    <lineage>
        <taxon>Eukaryota</taxon>
        <taxon>Fungi</taxon>
        <taxon>Dikarya</taxon>
        <taxon>Basidiomycota</taxon>
        <taxon>Pucciniomycotina</taxon>
        <taxon>Microbotryomycetes</taxon>
        <taxon>Sporidiobolales</taxon>
        <taxon>Sporidiobolaceae</taxon>
        <taxon>Sporobolomyces</taxon>
    </lineage>
</organism>
<dbReference type="EMBL" id="CENE01000023">
    <property type="protein sequence ID" value="CEQ42253.1"/>
    <property type="molecule type" value="Genomic_DNA"/>
</dbReference>
<name>A0A0D6EQV9_SPOSA</name>
<feature type="compositionally biased region" description="Low complexity" evidence="11">
    <location>
        <begin position="80"/>
        <end position="101"/>
    </location>
</feature>
<dbReference type="GO" id="GO:0008023">
    <property type="term" value="C:transcription elongation factor complex"/>
    <property type="evidence" value="ECO:0007669"/>
    <property type="project" value="TreeGrafter"/>
</dbReference>
<dbReference type="OrthoDB" id="445983at2759"/>
<accession>A0A0D6EQV9</accession>
<protein>
    <recommendedName>
        <fullName evidence="10">Transcription elongation factor 1 homolog</fullName>
    </recommendedName>
</protein>
<dbReference type="PANTHER" id="PTHR20934">
    <property type="entry name" value="TRANSCRIPTION ELONGATION FACTOR 1 HOMOLOG"/>
    <property type="match status" value="1"/>
</dbReference>
<evidence type="ECO:0000256" key="10">
    <source>
        <dbReference type="RuleBase" id="RU364033"/>
    </source>
</evidence>
<evidence type="ECO:0000256" key="3">
    <source>
        <dbReference type="ARBA" id="ARBA00009730"/>
    </source>
</evidence>
<feature type="non-terminal residue" evidence="12">
    <location>
        <position position="1"/>
    </location>
</feature>
<keyword evidence="4 10" id="KW-0479">Metal-binding</keyword>
<keyword evidence="7 10" id="KW-0805">Transcription regulation</keyword>
<dbReference type="GO" id="GO:0006368">
    <property type="term" value="P:transcription elongation by RNA polymerase II"/>
    <property type="evidence" value="ECO:0007669"/>
    <property type="project" value="TreeGrafter"/>
</dbReference>
<dbReference type="GO" id="GO:0000993">
    <property type="term" value="F:RNA polymerase II complex binding"/>
    <property type="evidence" value="ECO:0007669"/>
    <property type="project" value="TreeGrafter"/>
</dbReference>
<evidence type="ECO:0000256" key="11">
    <source>
        <dbReference type="SAM" id="MobiDB-lite"/>
    </source>
</evidence>
<dbReference type="Pfam" id="PF05129">
    <property type="entry name" value="Zn_ribbon_Elf1"/>
    <property type="match status" value="1"/>
</dbReference>
<keyword evidence="13" id="KW-1185">Reference proteome</keyword>
<dbReference type="SUPFAM" id="SSF57783">
    <property type="entry name" value="Zinc beta-ribbon"/>
    <property type="match status" value="1"/>
</dbReference>
<evidence type="ECO:0000256" key="2">
    <source>
        <dbReference type="ARBA" id="ARBA00004123"/>
    </source>
</evidence>
<keyword evidence="5 10" id="KW-0863">Zinc-finger</keyword>
<evidence type="ECO:0000256" key="7">
    <source>
        <dbReference type="ARBA" id="ARBA00023015"/>
    </source>
</evidence>
<evidence type="ECO:0000256" key="4">
    <source>
        <dbReference type="ARBA" id="ARBA00022723"/>
    </source>
</evidence>
<dbReference type="FunFam" id="2.20.25.190:FF:000001">
    <property type="entry name" value="Transcription elongation factor 1 homolog"/>
    <property type="match status" value="1"/>
</dbReference>
<evidence type="ECO:0000313" key="13">
    <source>
        <dbReference type="Proteomes" id="UP000243876"/>
    </source>
</evidence>
<evidence type="ECO:0000256" key="8">
    <source>
        <dbReference type="ARBA" id="ARBA00023163"/>
    </source>
</evidence>
<evidence type="ECO:0000256" key="1">
    <source>
        <dbReference type="ARBA" id="ARBA00003357"/>
    </source>
</evidence>
<evidence type="ECO:0000313" key="12">
    <source>
        <dbReference type="EMBL" id="CEQ42253.1"/>
    </source>
</evidence>
<dbReference type="Proteomes" id="UP000243876">
    <property type="component" value="Unassembled WGS sequence"/>
</dbReference>
<keyword evidence="9 10" id="KW-0539">Nucleus</keyword>
<gene>
    <name evidence="12" type="primary">SPOSA6832_04046</name>
</gene>
<feature type="region of interest" description="Disordered" evidence="11">
    <location>
        <begin position="80"/>
        <end position="155"/>
    </location>
</feature>
<dbReference type="Gene3D" id="2.20.25.190">
    <property type="match status" value="1"/>
</dbReference>
<comment type="similarity">
    <text evidence="3 10">Belongs to the ELOF1 family.</text>
</comment>
<keyword evidence="8 10" id="KW-0804">Transcription</keyword>
<evidence type="ECO:0000256" key="6">
    <source>
        <dbReference type="ARBA" id="ARBA00022833"/>
    </source>
</evidence>
<dbReference type="PANTHER" id="PTHR20934:SF0">
    <property type="entry name" value="TRANSCRIPTION ELONGATION FACTOR 1 HOMOLOG"/>
    <property type="match status" value="1"/>
</dbReference>
<comment type="function">
    <text evidence="1 10">Transcription elongation factor implicated in the maintenance of proper chromatin structure in actively transcribed regions.</text>
</comment>
<proteinExistence type="inferred from homology"/>
<comment type="subcellular location">
    <subcellularLocation>
        <location evidence="2 10">Nucleus</location>
    </subcellularLocation>
</comment>
<feature type="compositionally biased region" description="Acidic residues" evidence="11">
    <location>
        <begin position="110"/>
        <end position="130"/>
    </location>
</feature>
<dbReference type="AlphaFoldDB" id="A0A0D6EQV9"/>
<sequence length="155" mass="17088">MGKRKSSKKPQTRVKQVLDKSFRCIFCAHQGSVTVKLDNKNHVGRLDCKDCGQTYTTDITHLDEAVDVYSAWIDAASAVNAPDSAPSAAPRAKSKSAAAPPSKKRRVRDEDEEDEEDAPGEDEDEAGEDLPDLRLAKKRREVPADDDDDDDDDDT</sequence>